<sequence length="448" mass="48652">MQHLPDQQNSQQYCSNDADPPSVIILHPPFTEFPGSQNFGGTLTYSLLAANPCWFLDPDDFVREGNAIQDDIALPETLMSTSTSSTATTPKIFYPEGLVPSNSDVLLRCSFCSSCRPLSGPGARINWLCNIAKTHRVKMFLRFYSETTSEAHRSRLQKTKNWEFPVLTESSLPFTCASRGIVKSKSRGINVGVHSKPLNVRFAPIQILQENGRIKVSNAPSYENLSLATKFPMSSSSYLARRDPGVEVTAGSEHQTLAIELDDTAADSDATLGPSSASVETNVVPTAASVPLLSPSGVDTHSEPSSANETRVASPAAPHSIPETHYTSSHGSLLQGDDHETQNVDSLVQEIILLRNQIHTLSSNNETLKGELENLSEKWALVPDAVKEKITSRSESNVNGGNDQVGRGQSMKVDRVSPGRAETPQDRGEPSLDAYLQLALSMSHLLQL</sequence>
<evidence type="ECO:0000313" key="2">
    <source>
        <dbReference type="EMBL" id="KAF9073606.1"/>
    </source>
</evidence>
<protein>
    <submittedName>
        <fullName evidence="2">Uncharacterized protein</fullName>
    </submittedName>
</protein>
<proteinExistence type="predicted"/>
<dbReference type="AlphaFoldDB" id="A0A9P5UC04"/>
<feature type="compositionally biased region" description="Basic and acidic residues" evidence="1">
    <location>
        <begin position="412"/>
        <end position="430"/>
    </location>
</feature>
<evidence type="ECO:0000313" key="3">
    <source>
        <dbReference type="Proteomes" id="UP000772434"/>
    </source>
</evidence>
<dbReference type="Proteomes" id="UP000772434">
    <property type="component" value="Unassembled WGS sequence"/>
</dbReference>
<feature type="region of interest" description="Disordered" evidence="1">
    <location>
        <begin position="391"/>
        <end position="430"/>
    </location>
</feature>
<dbReference type="EMBL" id="JADNRY010000017">
    <property type="protein sequence ID" value="KAF9073606.1"/>
    <property type="molecule type" value="Genomic_DNA"/>
</dbReference>
<feature type="region of interest" description="Disordered" evidence="1">
    <location>
        <begin position="290"/>
        <end position="338"/>
    </location>
</feature>
<comment type="caution">
    <text evidence="2">The sequence shown here is derived from an EMBL/GenBank/DDBJ whole genome shotgun (WGS) entry which is preliminary data.</text>
</comment>
<feature type="compositionally biased region" description="Polar residues" evidence="1">
    <location>
        <begin position="393"/>
        <end position="402"/>
    </location>
</feature>
<accession>A0A9P5UC04</accession>
<name>A0A9P5UC04_9AGAR</name>
<keyword evidence="3" id="KW-1185">Reference proteome</keyword>
<feature type="compositionally biased region" description="Polar residues" evidence="1">
    <location>
        <begin position="297"/>
        <end position="311"/>
    </location>
</feature>
<gene>
    <name evidence="2" type="ORF">BDP27DRAFT_1417079</name>
</gene>
<organism evidence="2 3">
    <name type="scientific">Rhodocollybia butyracea</name>
    <dbReference type="NCBI Taxonomy" id="206335"/>
    <lineage>
        <taxon>Eukaryota</taxon>
        <taxon>Fungi</taxon>
        <taxon>Dikarya</taxon>
        <taxon>Basidiomycota</taxon>
        <taxon>Agaricomycotina</taxon>
        <taxon>Agaricomycetes</taxon>
        <taxon>Agaricomycetidae</taxon>
        <taxon>Agaricales</taxon>
        <taxon>Marasmiineae</taxon>
        <taxon>Omphalotaceae</taxon>
        <taxon>Rhodocollybia</taxon>
    </lineage>
</organism>
<reference evidence="2" key="1">
    <citation type="submission" date="2020-11" db="EMBL/GenBank/DDBJ databases">
        <authorList>
            <consortium name="DOE Joint Genome Institute"/>
            <person name="Ahrendt S."/>
            <person name="Riley R."/>
            <person name="Andreopoulos W."/>
            <person name="Labutti K."/>
            <person name="Pangilinan J."/>
            <person name="Ruiz-Duenas F.J."/>
            <person name="Barrasa J.M."/>
            <person name="Sanchez-Garcia M."/>
            <person name="Camarero S."/>
            <person name="Miyauchi S."/>
            <person name="Serrano A."/>
            <person name="Linde D."/>
            <person name="Babiker R."/>
            <person name="Drula E."/>
            <person name="Ayuso-Fernandez I."/>
            <person name="Pacheco R."/>
            <person name="Padilla G."/>
            <person name="Ferreira P."/>
            <person name="Barriuso J."/>
            <person name="Kellner H."/>
            <person name="Castanera R."/>
            <person name="Alfaro M."/>
            <person name="Ramirez L."/>
            <person name="Pisabarro A.G."/>
            <person name="Kuo A."/>
            <person name="Tritt A."/>
            <person name="Lipzen A."/>
            <person name="He G."/>
            <person name="Yan M."/>
            <person name="Ng V."/>
            <person name="Cullen D."/>
            <person name="Martin F."/>
            <person name="Rosso M.-N."/>
            <person name="Henrissat B."/>
            <person name="Hibbett D."/>
            <person name="Martinez A.T."/>
            <person name="Grigoriev I.V."/>
        </authorList>
    </citation>
    <scope>NUCLEOTIDE SEQUENCE</scope>
    <source>
        <strain evidence="2">AH 40177</strain>
    </source>
</reference>
<evidence type="ECO:0000256" key="1">
    <source>
        <dbReference type="SAM" id="MobiDB-lite"/>
    </source>
</evidence>